<gene>
    <name evidence="4" type="primary">thiD</name>
    <name evidence="4" type="ORF">IAI61_11425</name>
</gene>
<dbReference type="NCBIfam" id="TIGR00097">
    <property type="entry name" value="HMP-P_kinase"/>
    <property type="match status" value="1"/>
</dbReference>
<dbReference type="SUPFAM" id="SSF53613">
    <property type="entry name" value="Ribokinase-like"/>
    <property type="match status" value="1"/>
</dbReference>
<proteinExistence type="predicted"/>
<keyword evidence="4" id="KW-0418">Kinase</keyword>
<evidence type="ECO:0000256" key="2">
    <source>
        <dbReference type="ARBA" id="ARBA00012135"/>
    </source>
</evidence>
<dbReference type="PANTHER" id="PTHR20858">
    <property type="entry name" value="PHOSPHOMETHYLPYRIMIDINE KINASE"/>
    <property type="match status" value="1"/>
</dbReference>
<keyword evidence="5" id="KW-1185">Reference proteome</keyword>
<comment type="caution">
    <text evidence="4">The sequence shown here is derived from an EMBL/GenBank/DDBJ whole genome shotgun (WGS) entry which is preliminary data.</text>
</comment>
<dbReference type="PANTHER" id="PTHR20858:SF17">
    <property type="entry name" value="HYDROXYMETHYLPYRIMIDINE_PHOSPHOMETHYLPYRIMIDINE KINASE THI20-RELATED"/>
    <property type="match status" value="1"/>
</dbReference>
<dbReference type="RefSeq" id="WP_207417309.1">
    <property type="nucleotide sequence ID" value="NZ_CP061177.1"/>
</dbReference>
<dbReference type="GO" id="GO:0008902">
    <property type="term" value="F:hydroxymethylpyrimidine kinase activity"/>
    <property type="evidence" value="ECO:0007669"/>
    <property type="project" value="UniProtKB-EC"/>
</dbReference>
<dbReference type="InterPro" id="IPR013749">
    <property type="entry name" value="PM/HMP-P_kinase-1"/>
</dbReference>
<keyword evidence="4" id="KW-0808">Transferase</keyword>
<protein>
    <recommendedName>
        <fullName evidence="2">hydroxymethylpyrimidine kinase</fullName>
        <ecNumber evidence="2">2.7.1.49</ecNumber>
    </recommendedName>
</protein>
<feature type="domain" description="Pyridoxamine kinase/Phosphomethylpyrimidine kinase" evidence="3">
    <location>
        <begin position="12"/>
        <end position="257"/>
    </location>
</feature>
<comment type="pathway">
    <text evidence="1">Cofactor biosynthesis; thiamine diphosphate biosynthesis.</text>
</comment>
<dbReference type="EC" id="2.7.1.49" evidence="2"/>
<evidence type="ECO:0000259" key="3">
    <source>
        <dbReference type="Pfam" id="PF08543"/>
    </source>
</evidence>
<dbReference type="Pfam" id="PF08543">
    <property type="entry name" value="Phos_pyr_kin"/>
    <property type="match status" value="1"/>
</dbReference>
<evidence type="ECO:0000313" key="5">
    <source>
        <dbReference type="Proteomes" id="UP001518989"/>
    </source>
</evidence>
<dbReference type="Proteomes" id="UP001518989">
    <property type="component" value="Unassembled WGS sequence"/>
</dbReference>
<evidence type="ECO:0000313" key="4">
    <source>
        <dbReference type="EMBL" id="MBO1079642.1"/>
    </source>
</evidence>
<dbReference type="CDD" id="cd01169">
    <property type="entry name" value="HMPP_kinase"/>
    <property type="match status" value="1"/>
</dbReference>
<sequence>MHGRVLVVAGSDSGGGAGIQADIKACAAMDAYAMTAVTALTAQDTLGVHGVHPVPGDFIRQQIRLCLDDIGADTVKTGMLGDAATIDVVCDALAGNAAAIPLVADPVMVAKGGSNLLAPDAVQTMIRRLLPRAALLTPNIPEAAVLSGLSVSNLDEMRAAAAVLLRMGARAVLLKGGHLDGARLLDLLATPADEVVFESVRIDSRHTHGTGCTLASAIAAGLAQGMELRDAVARARNFVQLALRQAPGLGQGHGPLNHGVTIDPARIAALTDRAAVMP</sequence>
<dbReference type="Gene3D" id="3.40.1190.20">
    <property type="match status" value="1"/>
</dbReference>
<name>A0ABS3KQ95_9PROT</name>
<dbReference type="GO" id="GO:0008972">
    <property type="term" value="F:phosphomethylpyrimidine kinase activity"/>
    <property type="evidence" value="ECO:0007669"/>
    <property type="project" value="UniProtKB-EC"/>
</dbReference>
<organism evidence="4 5">
    <name type="scientific">Roseomonas haemaphysalidis</name>
    <dbReference type="NCBI Taxonomy" id="2768162"/>
    <lineage>
        <taxon>Bacteria</taxon>
        <taxon>Pseudomonadati</taxon>
        <taxon>Pseudomonadota</taxon>
        <taxon>Alphaproteobacteria</taxon>
        <taxon>Acetobacterales</taxon>
        <taxon>Roseomonadaceae</taxon>
        <taxon>Roseomonas</taxon>
    </lineage>
</organism>
<evidence type="ECO:0000256" key="1">
    <source>
        <dbReference type="ARBA" id="ARBA00004948"/>
    </source>
</evidence>
<reference evidence="4 5" key="1">
    <citation type="submission" date="2020-09" db="EMBL/GenBank/DDBJ databases">
        <title>Roseomonas.</title>
        <authorList>
            <person name="Zhu W."/>
        </authorList>
    </citation>
    <scope>NUCLEOTIDE SEQUENCE [LARGE SCALE GENOMIC DNA]</scope>
    <source>
        <strain evidence="4 5">573</strain>
    </source>
</reference>
<dbReference type="InterPro" id="IPR029056">
    <property type="entry name" value="Ribokinase-like"/>
</dbReference>
<dbReference type="EMBL" id="JACTNG010000005">
    <property type="protein sequence ID" value="MBO1079642.1"/>
    <property type="molecule type" value="Genomic_DNA"/>
</dbReference>
<dbReference type="InterPro" id="IPR004399">
    <property type="entry name" value="HMP/HMP-P_kinase_dom"/>
</dbReference>
<accession>A0ABS3KQ95</accession>